<dbReference type="Gene3D" id="1.10.443.10">
    <property type="entry name" value="Intergrase catalytic core"/>
    <property type="match status" value="1"/>
</dbReference>
<dbReference type="RefSeq" id="WP_141381590.1">
    <property type="nucleotide sequence ID" value="NZ_BJNA01000099.1"/>
</dbReference>
<dbReference type="SUPFAM" id="SSF56349">
    <property type="entry name" value="DNA breaking-rejoining enzymes"/>
    <property type="match status" value="1"/>
</dbReference>
<dbReference type="Pfam" id="PF00589">
    <property type="entry name" value="Phage_integrase"/>
    <property type="match status" value="1"/>
</dbReference>
<dbReference type="GO" id="GO:0003677">
    <property type="term" value="F:DNA binding"/>
    <property type="evidence" value="ECO:0007669"/>
    <property type="project" value="UniProtKB-UniRule"/>
</dbReference>
<evidence type="ECO:0000313" key="8">
    <source>
        <dbReference type="Proteomes" id="UP000319804"/>
    </source>
</evidence>
<dbReference type="InterPro" id="IPR050090">
    <property type="entry name" value="Tyrosine_recombinase_XerCD"/>
</dbReference>
<protein>
    <submittedName>
        <fullName evidence="7">Site-specific recombinase XerD</fullName>
    </submittedName>
</protein>
<name>A0A4Y3USF2_9MICO</name>
<dbReference type="GO" id="GO:0006310">
    <property type="term" value="P:DNA recombination"/>
    <property type="evidence" value="ECO:0007669"/>
    <property type="project" value="UniProtKB-KW"/>
</dbReference>
<reference evidence="7 8" key="1">
    <citation type="submission" date="2019-06" db="EMBL/GenBank/DDBJ databases">
        <title>Sequencing the genomes of 1000 actinobacteria strains.</title>
        <authorList>
            <person name="Klenk H.-P."/>
        </authorList>
    </citation>
    <scope>NUCLEOTIDE SEQUENCE [LARGE SCALE GENOMIC DNA]</scope>
    <source>
        <strain evidence="7 8">DSM 20427</strain>
    </source>
</reference>
<dbReference type="PROSITE" id="PS51898">
    <property type="entry name" value="TYR_RECOMBINASE"/>
    <property type="match status" value="1"/>
</dbReference>
<gene>
    <name evidence="7" type="ORF">FHX68_0607</name>
</gene>
<dbReference type="InterPro" id="IPR011010">
    <property type="entry name" value="DNA_brk_join_enz"/>
</dbReference>
<organism evidence="7 8">
    <name type="scientific">Microbacterium lacticum</name>
    <dbReference type="NCBI Taxonomy" id="33885"/>
    <lineage>
        <taxon>Bacteria</taxon>
        <taxon>Bacillati</taxon>
        <taxon>Actinomycetota</taxon>
        <taxon>Actinomycetes</taxon>
        <taxon>Micrococcales</taxon>
        <taxon>Microbacteriaceae</taxon>
        <taxon>Microbacterium</taxon>
    </lineage>
</organism>
<comment type="similarity">
    <text evidence="1">Belongs to the 'phage' integrase family.</text>
</comment>
<dbReference type="InterPro" id="IPR013762">
    <property type="entry name" value="Integrase-like_cat_sf"/>
</dbReference>
<comment type="caution">
    <text evidence="7">The sequence shown here is derived from an EMBL/GenBank/DDBJ whole genome shotgun (WGS) entry which is preliminary data.</text>
</comment>
<dbReference type="EMBL" id="VFPS01000001">
    <property type="protein sequence ID" value="TQN00505.1"/>
    <property type="molecule type" value="Genomic_DNA"/>
</dbReference>
<dbReference type="PANTHER" id="PTHR30349">
    <property type="entry name" value="PHAGE INTEGRASE-RELATED"/>
    <property type="match status" value="1"/>
</dbReference>
<evidence type="ECO:0000256" key="4">
    <source>
        <dbReference type="PROSITE-ProRule" id="PRU01248"/>
    </source>
</evidence>
<proteinExistence type="inferred from homology"/>
<feature type="domain" description="Tyr recombinase" evidence="5">
    <location>
        <begin position="174"/>
        <end position="369"/>
    </location>
</feature>
<evidence type="ECO:0000259" key="5">
    <source>
        <dbReference type="PROSITE" id="PS51898"/>
    </source>
</evidence>
<evidence type="ECO:0000256" key="2">
    <source>
        <dbReference type="ARBA" id="ARBA00023125"/>
    </source>
</evidence>
<dbReference type="InterPro" id="IPR058717">
    <property type="entry name" value="Phage_L5_Integrase_N"/>
</dbReference>
<evidence type="ECO:0000313" key="7">
    <source>
        <dbReference type="EMBL" id="TQN00505.1"/>
    </source>
</evidence>
<evidence type="ECO:0000256" key="3">
    <source>
        <dbReference type="ARBA" id="ARBA00023172"/>
    </source>
</evidence>
<accession>A0A4Y3USF2</accession>
<dbReference type="PANTHER" id="PTHR30349:SF64">
    <property type="entry name" value="PROPHAGE INTEGRASE INTD-RELATED"/>
    <property type="match status" value="1"/>
</dbReference>
<dbReference type="InterPro" id="IPR010998">
    <property type="entry name" value="Integrase_recombinase_N"/>
</dbReference>
<keyword evidence="8" id="KW-1185">Reference proteome</keyword>
<dbReference type="OrthoDB" id="1822491at2"/>
<dbReference type="PROSITE" id="PS51900">
    <property type="entry name" value="CB"/>
    <property type="match status" value="1"/>
</dbReference>
<dbReference type="GO" id="GO:0015074">
    <property type="term" value="P:DNA integration"/>
    <property type="evidence" value="ECO:0007669"/>
    <property type="project" value="InterPro"/>
</dbReference>
<evidence type="ECO:0000256" key="1">
    <source>
        <dbReference type="ARBA" id="ARBA00008857"/>
    </source>
</evidence>
<keyword evidence="2 4" id="KW-0238">DNA-binding</keyword>
<keyword evidence="3" id="KW-0233">DNA recombination</keyword>
<sequence>MSDTPYVAPDGVRYNAPMTFDNRGDAEAWLADQRSEIARGVWLSPTVKAERKGASSRTLGDYAEAWLKDRTNSKDDHLRPRTRDEYKRLLRAPDPDDADDAGGPLAELAALPLAKITPAKVRSWRSAQLATGKKTQTSRAYGLLNAIMTTAVADKLVDENPCTVKGGQSTHTGRTVTPPTDAELSAILEAIAPRFRALVIVAAIGGLRYCEATALRAKDVTVERGEDGAVIAVRLDVGRGVVRTEAGIVPGETKSDAGVRRVGIFGEDAAIVAEHVRGLIGDALLFPARDGASFLAQSAFWRHWDAARTAAGRADMPFHALRHYAGTRYAQAGATPRETMARLGHSSMGAAMRYQHSGNRDDELAARMARRQS</sequence>
<evidence type="ECO:0000259" key="6">
    <source>
        <dbReference type="PROSITE" id="PS51900"/>
    </source>
</evidence>
<dbReference type="InterPro" id="IPR002104">
    <property type="entry name" value="Integrase_catalytic"/>
</dbReference>
<feature type="domain" description="Core-binding (CB)" evidence="6">
    <location>
        <begin position="57"/>
        <end position="152"/>
    </location>
</feature>
<dbReference type="Gene3D" id="1.10.150.130">
    <property type="match status" value="1"/>
</dbReference>
<dbReference type="Proteomes" id="UP000319804">
    <property type="component" value="Unassembled WGS sequence"/>
</dbReference>
<dbReference type="InterPro" id="IPR044068">
    <property type="entry name" value="CB"/>
</dbReference>
<dbReference type="AlphaFoldDB" id="A0A4Y3USF2"/>
<dbReference type="Pfam" id="PF26003">
    <property type="entry name" value="Integrase_N_phage"/>
    <property type="match status" value="1"/>
</dbReference>